<keyword evidence="5" id="KW-0997">Cell inner membrane</keyword>
<dbReference type="Gene3D" id="2.40.50.100">
    <property type="match status" value="1"/>
</dbReference>
<feature type="domain" description="Multidrug resistance protein MdtA-like alpha-helical hairpin" evidence="8">
    <location>
        <begin position="142"/>
        <end position="209"/>
    </location>
</feature>
<comment type="caution">
    <text evidence="12">The sequence shown here is derived from an EMBL/GenBank/DDBJ whole genome shotgun (WGS) entry which is preliminary data.</text>
</comment>
<evidence type="ECO:0000256" key="6">
    <source>
        <dbReference type="ARBA" id="ARBA00023136"/>
    </source>
</evidence>
<evidence type="ECO:0000259" key="8">
    <source>
        <dbReference type="Pfam" id="PF25876"/>
    </source>
</evidence>
<evidence type="ECO:0000313" key="13">
    <source>
        <dbReference type="Proteomes" id="UP001139516"/>
    </source>
</evidence>
<gene>
    <name evidence="12" type="ORF">M0638_04195</name>
</gene>
<evidence type="ECO:0000259" key="11">
    <source>
        <dbReference type="Pfam" id="PF25967"/>
    </source>
</evidence>
<dbReference type="PANTHER" id="PTHR30469">
    <property type="entry name" value="MULTIDRUG RESISTANCE PROTEIN MDTA"/>
    <property type="match status" value="1"/>
</dbReference>
<evidence type="ECO:0000259" key="9">
    <source>
        <dbReference type="Pfam" id="PF25917"/>
    </source>
</evidence>
<accession>A0A9X1Y5T0</accession>
<evidence type="ECO:0000256" key="4">
    <source>
        <dbReference type="ARBA" id="ARBA00022475"/>
    </source>
</evidence>
<dbReference type="EMBL" id="JALPRX010000014">
    <property type="protein sequence ID" value="MCK8783580.1"/>
    <property type="molecule type" value="Genomic_DNA"/>
</dbReference>
<keyword evidence="3" id="KW-0813">Transport</keyword>
<evidence type="ECO:0000256" key="7">
    <source>
        <dbReference type="SAM" id="MobiDB-lite"/>
    </source>
</evidence>
<dbReference type="NCBIfam" id="TIGR01730">
    <property type="entry name" value="RND_mfp"/>
    <property type="match status" value="1"/>
</dbReference>
<dbReference type="InterPro" id="IPR006143">
    <property type="entry name" value="RND_pump_MFP"/>
</dbReference>
<dbReference type="InterPro" id="IPR058626">
    <property type="entry name" value="MdtA-like_b-barrel"/>
</dbReference>
<dbReference type="Pfam" id="PF25944">
    <property type="entry name" value="Beta-barrel_RND"/>
    <property type="match status" value="1"/>
</dbReference>
<dbReference type="InterPro" id="IPR058625">
    <property type="entry name" value="MdtA-like_BSH"/>
</dbReference>
<dbReference type="InterPro" id="IPR058624">
    <property type="entry name" value="MdtA-like_HH"/>
</dbReference>
<evidence type="ECO:0000313" key="12">
    <source>
        <dbReference type="EMBL" id="MCK8783580.1"/>
    </source>
</evidence>
<feature type="compositionally biased region" description="Low complexity" evidence="7">
    <location>
        <begin position="37"/>
        <end position="64"/>
    </location>
</feature>
<name>A0A9X1Y5T0_9PROT</name>
<sequence>MTTRRLAVLLGGMGVAALAVTLPAFLTGRAGIGPAMAQSGAPPAGASPATSSAASSGAASGAQPGQPPRPAPIGVPVTTAPVEVGRVPVEIIANGNVVSEAIVTIRTRVDGQIERMHVVEGQTVKRGQPLFTIDSRLNQALLAQQEAQLQRDRALLTRAQADAVRYQSLRGEGYAAQQRLEQAVADAASAAAIIKADEALIQQTRLSIEFATIVAEADGRLGSLPVRPGNYVRAADNTSLGTITQMDPILVQFAVPERWLPEVQAAMRAGTPTVRAQADGDTDPPAEGRLIFVDSAVDAGTGTVVMKARFGNADGRLWPGRYVQVSMVPRYEENAITVPSAALQVGQAGRFVYVLGPDGIARRRGVELGRTVGDHAVVRGQLAAGEKVIVEGAQRLSDGMAASERRPQRLSSAAGAVGAN</sequence>
<dbReference type="SUPFAM" id="SSF111369">
    <property type="entry name" value="HlyD-like secretion proteins"/>
    <property type="match status" value="1"/>
</dbReference>
<dbReference type="Gene3D" id="1.10.287.470">
    <property type="entry name" value="Helix hairpin bin"/>
    <property type="match status" value="1"/>
</dbReference>
<comment type="similarity">
    <text evidence="2">Belongs to the membrane fusion protein (MFP) (TC 8.A.1) family.</text>
</comment>
<feature type="region of interest" description="Disordered" evidence="7">
    <location>
        <begin position="37"/>
        <end position="75"/>
    </location>
</feature>
<evidence type="ECO:0000256" key="5">
    <source>
        <dbReference type="ARBA" id="ARBA00022519"/>
    </source>
</evidence>
<reference evidence="12" key="1">
    <citation type="submission" date="2022-04" db="EMBL/GenBank/DDBJ databases">
        <title>Roseomonas acroporae sp. nov., isolated from coral Acropora digitifera.</title>
        <authorList>
            <person name="Sun H."/>
        </authorList>
    </citation>
    <scope>NUCLEOTIDE SEQUENCE</scope>
    <source>
        <strain evidence="12">NAR14</strain>
    </source>
</reference>
<dbReference type="InterPro" id="IPR058627">
    <property type="entry name" value="MdtA-like_C"/>
</dbReference>
<dbReference type="Proteomes" id="UP001139516">
    <property type="component" value="Unassembled WGS sequence"/>
</dbReference>
<organism evidence="12 13">
    <name type="scientific">Roseomonas acroporae</name>
    <dbReference type="NCBI Taxonomy" id="2937791"/>
    <lineage>
        <taxon>Bacteria</taxon>
        <taxon>Pseudomonadati</taxon>
        <taxon>Pseudomonadota</taxon>
        <taxon>Alphaproteobacteria</taxon>
        <taxon>Acetobacterales</taxon>
        <taxon>Roseomonadaceae</taxon>
        <taxon>Roseomonas</taxon>
    </lineage>
</organism>
<dbReference type="Gene3D" id="2.40.30.170">
    <property type="match status" value="1"/>
</dbReference>
<evidence type="ECO:0000256" key="2">
    <source>
        <dbReference type="ARBA" id="ARBA00009477"/>
    </source>
</evidence>
<evidence type="ECO:0000256" key="1">
    <source>
        <dbReference type="ARBA" id="ARBA00004236"/>
    </source>
</evidence>
<dbReference type="GO" id="GO:1990281">
    <property type="term" value="C:efflux pump complex"/>
    <property type="evidence" value="ECO:0007669"/>
    <property type="project" value="TreeGrafter"/>
</dbReference>
<feature type="domain" description="Multidrug resistance protein MdtA-like beta-barrel" evidence="10">
    <location>
        <begin position="248"/>
        <end position="327"/>
    </location>
</feature>
<protein>
    <submittedName>
        <fullName evidence="12">Efflux RND transporter periplasmic adaptor subunit</fullName>
    </submittedName>
</protein>
<dbReference type="Pfam" id="PF25967">
    <property type="entry name" value="RND-MFP_C"/>
    <property type="match status" value="1"/>
</dbReference>
<proteinExistence type="inferred from homology"/>
<feature type="region of interest" description="Disordered" evidence="7">
    <location>
        <begin position="399"/>
        <end position="420"/>
    </location>
</feature>
<dbReference type="AlphaFoldDB" id="A0A9X1Y5T0"/>
<dbReference type="PANTHER" id="PTHR30469:SF36">
    <property type="entry name" value="BLL3903 PROTEIN"/>
    <property type="match status" value="1"/>
</dbReference>
<feature type="domain" description="Multidrug resistance protein MdtA-like C-terminal permuted SH3" evidence="11">
    <location>
        <begin position="334"/>
        <end position="395"/>
    </location>
</feature>
<evidence type="ECO:0000256" key="3">
    <source>
        <dbReference type="ARBA" id="ARBA00022448"/>
    </source>
</evidence>
<feature type="domain" description="Multidrug resistance protein MdtA-like barrel-sandwich hybrid" evidence="9">
    <location>
        <begin position="102"/>
        <end position="243"/>
    </location>
</feature>
<dbReference type="Pfam" id="PF25917">
    <property type="entry name" value="BSH_RND"/>
    <property type="match status" value="1"/>
</dbReference>
<keyword evidence="13" id="KW-1185">Reference proteome</keyword>
<comment type="subcellular location">
    <subcellularLocation>
        <location evidence="1">Cell membrane</location>
    </subcellularLocation>
</comment>
<keyword evidence="4" id="KW-1003">Cell membrane</keyword>
<evidence type="ECO:0000259" key="10">
    <source>
        <dbReference type="Pfam" id="PF25944"/>
    </source>
</evidence>
<dbReference type="GO" id="GO:0015562">
    <property type="term" value="F:efflux transmembrane transporter activity"/>
    <property type="evidence" value="ECO:0007669"/>
    <property type="project" value="TreeGrafter"/>
</dbReference>
<dbReference type="RefSeq" id="WP_248665704.1">
    <property type="nucleotide sequence ID" value="NZ_JALPRX010000014.1"/>
</dbReference>
<dbReference type="Gene3D" id="2.40.420.20">
    <property type="match status" value="1"/>
</dbReference>
<dbReference type="Pfam" id="PF25876">
    <property type="entry name" value="HH_MFP_RND"/>
    <property type="match status" value="1"/>
</dbReference>
<keyword evidence="6" id="KW-0472">Membrane</keyword>